<dbReference type="GO" id="GO:0003677">
    <property type="term" value="F:DNA binding"/>
    <property type="evidence" value="ECO:0007669"/>
    <property type="project" value="UniProtKB-UniRule"/>
</dbReference>
<dbReference type="InterPro" id="IPR009057">
    <property type="entry name" value="Homeodomain-like_sf"/>
</dbReference>
<name>A0A318UBT3_9SPHI</name>
<evidence type="ECO:0000259" key="3">
    <source>
        <dbReference type="PROSITE" id="PS50977"/>
    </source>
</evidence>
<dbReference type="PROSITE" id="PS50977">
    <property type="entry name" value="HTH_TETR_2"/>
    <property type="match status" value="1"/>
</dbReference>
<evidence type="ECO:0000256" key="1">
    <source>
        <dbReference type="ARBA" id="ARBA00023125"/>
    </source>
</evidence>
<protein>
    <submittedName>
        <fullName evidence="4">TetR family transcriptional regulator</fullName>
    </submittedName>
</protein>
<dbReference type="AlphaFoldDB" id="A0A318UBT3"/>
<feature type="DNA-binding region" description="H-T-H motif" evidence="2">
    <location>
        <begin position="35"/>
        <end position="54"/>
    </location>
</feature>
<evidence type="ECO:0000313" key="5">
    <source>
        <dbReference type="Proteomes" id="UP000248198"/>
    </source>
</evidence>
<keyword evidence="5" id="KW-1185">Reference proteome</keyword>
<evidence type="ECO:0000256" key="2">
    <source>
        <dbReference type="PROSITE-ProRule" id="PRU00335"/>
    </source>
</evidence>
<gene>
    <name evidence="4" type="ORF">B0O44_1043</name>
</gene>
<dbReference type="SUPFAM" id="SSF46689">
    <property type="entry name" value="Homeodomain-like"/>
    <property type="match status" value="1"/>
</dbReference>
<dbReference type="EMBL" id="QKLU01000004">
    <property type="protein sequence ID" value="PYF73834.1"/>
    <property type="molecule type" value="Genomic_DNA"/>
</dbReference>
<sequence>MRNKPYLATVMNVQDTQQKIIEAAILVFNEDPSSPLEKVAEKALVTRRTLHRYFKDRNELVQLCEQDIRRNCRKGILAAMNSSSDALKQLEHMLYAGIDCGVKYSFFYKMHNMHDHQHHKANEACVEYDEIDACYKNIIKQLQQKRKISKHVTLEWVKILYNSIIIGTINAQVNHLVERKELKNFAWFSFSKGIGA</sequence>
<reference evidence="4 5" key="1">
    <citation type="submission" date="2018-06" db="EMBL/GenBank/DDBJ databases">
        <title>Genomic Encyclopedia of Archaeal and Bacterial Type Strains, Phase II (KMG-II): from individual species to whole genera.</title>
        <authorList>
            <person name="Goeker M."/>
        </authorList>
    </citation>
    <scope>NUCLEOTIDE SEQUENCE [LARGE SCALE GENOMIC DNA]</scope>
    <source>
        <strain evidence="4 5">DSM 27372</strain>
    </source>
</reference>
<feature type="domain" description="HTH tetR-type" evidence="3">
    <location>
        <begin position="14"/>
        <end position="72"/>
    </location>
</feature>
<accession>A0A318UBT3</accession>
<proteinExistence type="predicted"/>
<dbReference type="RefSeq" id="WP_170123320.1">
    <property type="nucleotide sequence ID" value="NZ_QKLU01000004.1"/>
</dbReference>
<dbReference type="InterPro" id="IPR001647">
    <property type="entry name" value="HTH_TetR"/>
</dbReference>
<keyword evidence="1 2" id="KW-0238">DNA-binding</keyword>
<comment type="caution">
    <text evidence="4">The sequence shown here is derived from an EMBL/GenBank/DDBJ whole genome shotgun (WGS) entry which is preliminary data.</text>
</comment>
<dbReference type="Gene3D" id="1.10.357.10">
    <property type="entry name" value="Tetracycline Repressor, domain 2"/>
    <property type="match status" value="1"/>
</dbReference>
<organism evidence="4 5">
    <name type="scientific">Pedobacter nutrimenti</name>
    <dbReference type="NCBI Taxonomy" id="1241337"/>
    <lineage>
        <taxon>Bacteria</taxon>
        <taxon>Pseudomonadati</taxon>
        <taxon>Bacteroidota</taxon>
        <taxon>Sphingobacteriia</taxon>
        <taxon>Sphingobacteriales</taxon>
        <taxon>Sphingobacteriaceae</taxon>
        <taxon>Pedobacter</taxon>
    </lineage>
</organism>
<dbReference type="Proteomes" id="UP000248198">
    <property type="component" value="Unassembled WGS sequence"/>
</dbReference>
<evidence type="ECO:0000313" key="4">
    <source>
        <dbReference type="EMBL" id="PYF73834.1"/>
    </source>
</evidence>